<gene>
    <name evidence="2" type="ORF">SI7747_07008901</name>
    <name evidence="3" type="ORF">SI8410_07009587</name>
</gene>
<dbReference type="OrthoDB" id="6270329at2759"/>
<protein>
    <submittedName>
        <fullName evidence="3">Uncharacterized protein</fullName>
    </submittedName>
</protein>
<keyword evidence="4" id="KW-1185">Reference proteome</keyword>
<dbReference type="EMBL" id="LR746270">
    <property type="protein sequence ID" value="CAA7398917.1"/>
    <property type="molecule type" value="Genomic_DNA"/>
</dbReference>
<dbReference type="Proteomes" id="UP000663760">
    <property type="component" value="Chromosome 7"/>
</dbReference>
<reference evidence="3" key="1">
    <citation type="submission" date="2020-02" db="EMBL/GenBank/DDBJ databases">
        <authorList>
            <person name="Scholz U."/>
            <person name="Mascher M."/>
            <person name="Fiebig A."/>
        </authorList>
    </citation>
    <scope>NUCLEOTIDE SEQUENCE</scope>
</reference>
<feature type="region of interest" description="Disordered" evidence="1">
    <location>
        <begin position="1"/>
        <end position="38"/>
    </location>
</feature>
<sequence>MDGNGVGEKSSTAGDTEPSSSDGLESGEPASPSDPAESFDSFECCVCLDLIYKPVVIGENCL</sequence>
<dbReference type="EMBL" id="LR743594">
    <property type="protein sequence ID" value="CAA2622945.1"/>
    <property type="molecule type" value="Genomic_DNA"/>
</dbReference>
<name>A0A7I8KMA5_SPIIN</name>
<evidence type="ECO:0000313" key="2">
    <source>
        <dbReference type="EMBL" id="CAA2622945.1"/>
    </source>
</evidence>
<organism evidence="3 4">
    <name type="scientific">Spirodela intermedia</name>
    <name type="common">Intermediate duckweed</name>
    <dbReference type="NCBI Taxonomy" id="51605"/>
    <lineage>
        <taxon>Eukaryota</taxon>
        <taxon>Viridiplantae</taxon>
        <taxon>Streptophyta</taxon>
        <taxon>Embryophyta</taxon>
        <taxon>Tracheophyta</taxon>
        <taxon>Spermatophyta</taxon>
        <taxon>Magnoliopsida</taxon>
        <taxon>Liliopsida</taxon>
        <taxon>Araceae</taxon>
        <taxon>Lemnoideae</taxon>
        <taxon>Spirodela</taxon>
    </lineage>
</organism>
<proteinExistence type="predicted"/>
<dbReference type="AlphaFoldDB" id="A0A7I8KMA5"/>
<evidence type="ECO:0000256" key="1">
    <source>
        <dbReference type="SAM" id="MobiDB-lite"/>
    </source>
</evidence>
<evidence type="ECO:0000313" key="3">
    <source>
        <dbReference type="EMBL" id="CAA7398917.1"/>
    </source>
</evidence>
<feature type="compositionally biased region" description="Polar residues" evidence="1">
    <location>
        <begin position="9"/>
        <end position="23"/>
    </location>
</feature>
<accession>A0A7I8KMA5</accession>
<evidence type="ECO:0000313" key="4">
    <source>
        <dbReference type="Proteomes" id="UP000663760"/>
    </source>
</evidence>